<accession>A0A6N9TIV2</accession>
<dbReference type="EMBL" id="JAAAWO010000018">
    <property type="protein sequence ID" value="NDW17247.1"/>
    <property type="molecule type" value="Genomic_DNA"/>
</dbReference>
<proteinExistence type="predicted"/>
<evidence type="ECO:0000313" key="3">
    <source>
        <dbReference type="Proteomes" id="UP000471381"/>
    </source>
</evidence>
<protein>
    <submittedName>
        <fullName evidence="2">DUF4760 domain-containing protein</fullName>
    </submittedName>
</protein>
<dbReference type="RefSeq" id="WP_163107762.1">
    <property type="nucleotide sequence ID" value="NZ_JAAAWO010000018.1"/>
</dbReference>
<keyword evidence="1" id="KW-0472">Membrane</keyword>
<feature type="transmembrane region" description="Helical" evidence="1">
    <location>
        <begin position="23"/>
        <end position="45"/>
    </location>
</feature>
<keyword evidence="3" id="KW-1185">Reference proteome</keyword>
<dbReference type="Pfam" id="PF15956">
    <property type="entry name" value="DUF4760"/>
    <property type="match status" value="1"/>
</dbReference>
<evidence type="ECO:0000313" key="2">
    <source>
        <dbReference type="EMBL" id="NDW17247.1"/>
    </source>
</evidence>
<sequence>MLECNNKDSVCSTVLSYIDKTPILIPASITALIAVVGVILTLISLRSSYKLARTKNSLDFEKAIEDSTRYSKSQAEIASFKSNTNQDINALRAIAKEPEIDYTAYKAASDILNWWERGANGIKCKAYREDVLYKVYCSEVLNIGNYLIPFIEQRRSTRNNPYIFKEFIWLRKRWARKRRRQNTLTLKQIIVCFLSAITTFSIFKLLL</sequence>
<dbReference type="InterPro" id="IPR031876">
    <property type="entry name" value="DUF4760"/>
</dbReference>
<reference evidence="2 3" key="1">
    <citation type="submission" date="2020-01" db="EMBL/GenBank/DDBJ databases">
        <title>Genomes of bacteria type strains.</title>
        <authorList>
            <person name="Chen J."/>
            <person name="Zhu S."/>
            <person name="Yang J."/>
        </authorList>
    </citation>
    <scope>NUCLEOTIDE SEQUENCE [LARGE SCALE GENOMIC DNA]</scope>
    <source>
        <strain evidence="2 3">LMG 24078</strain>
    </source>
</reference>
<evidence type="ECO:0000256" key="1">
    <source>
        <dbReference type="SAM" id="Phobius"/>
    </source>
</evidence>
<gene>
    <name evidence="2" type="ORF">GTQ48_17160</name>
</gene>
<dbReference type="AlphaFoldDB" id="A0A6N9TIV2"/>
<keyword evidence="1" id="KW-0812">Transmembrane</keyword>
<keyword evidence="1" id="KW-1133">Transmembrane helix</keyword>
<dbReference type="Proteomes" id="UP000471381">
    <property type="component" value="Unassembled WGS sequence"/>
</dbReference>
<name>A0A6N9TIV2_9ALTE</name>
<feature type="transmembrane region" description="Helical" evidence="1">
    <location>
        <begin position="184"/>
        <end position="203"/>
    </location>
</feature>
<comment type="caution">
    <text evidence="2">The sequence shown here is derived from an EMBL/GenBank/DDBJ whole genome shotgun (WGS) entry which is preliminary data.</text>
</comment>
<organism evidence="2 3">
    <name type="scientific">Alteromonas genovensis</name>
    <dbReference type="NCBI Taxonomy" id="471225"/>
    <lineage>
        <taxon>Bacteria</taxon>
        <taxon>Pseudomonadati</taxon>
        <taxon>Pseudomonadota</taxon>
        <taxon>Gammaproteobacteria</taxon>
        <taxon>Alteromonadales</taxon>
        <taxon>Alteromonadaceae</taxon>
        <taxon>Alteromonas/Salinimonas group</taxon>
        <taxon>Alteromonas</taxon>
    </lineage>
</organism>